<organism evidence="2 3">
    <name type="scientific">Collybiopsis luxurians FD-317 M1</name>
    <dbReference type="NCBI Taxonomy" id="944289"/>
    <lineage>
        <taxon>Eukaryota</taxon>
        <taxon>Fungi</taxon>
        <taxon>Dikarya</taxon>
        <taxon>Basidiomycota</taxon>
        <taxon>Agaricomycotina</taxon>
        <taxon>Agaricomycetes</taxon>
        <taxon>Agaricomycetidae</taxon>
        <taxon>Agaricales</taxon>
        <taxon>Marasmiineae</taxon>
        <taxon>Omphalotaceae</taxon>
        <taxon>Collybiopsis</taxon>
        <taxon>Collybiopsis luxurians</taxon>
    </lineage>
</organism>
<evidence type="ECO:0000313" key="3">
    <source>
        <dbReference type="Proteomes" id="UP000053593"/>
    </source>
</evidence>
<feature type="region of interest" description="Disordered" evidence="1">
    <location>
        <begin position="162"/>
        <end position="217"/>
    </location>
</feature>
<dbReference type="AlphaFoldDB" id="A0A0D0BFX8"/>
<name>A0A0D0BFX8_9AGAR</name>
<dbReference type="HOGENOM" id="CLU_023362_2_0_1"/>
<sequence>MLSPHSVSQPRLVFKLPPYMTPTASSLRSQVALDTHSTGLIPLFNCLVHLPSDAKKKCHLAFASSAGLSYPSLPVDSISPFSLPDTLQTIYDDAYLGNASPESLTSSDLLEWQIIFQGFSPCEYCKSHEEKASYIICPMEWRTLVESLSRISYYQEHPEELGLETPNQKQAMVSSKAFKRSQKRRQVAKSPSPVPPSSHQPPMHESPDADVMELAYPPPSPLNQLSTSVFQPASPSMPIDSDPRVFWDLSGLKVWFFNKIVDVSLKVLPLIGSPLALQKVFERMESHMASLLAGPGKILTEMDLWHIVNIVVAQAFTTIDEQLHKYPNLLPSHDDHATISSLSHTLMALLSNLTHIIDDQQGKLIKAYWDIAGLKDLVKELQERLAAEGGRVQSAEEELGQLRKFVMEYMALSAQSELSNLHHQFEEQELSLGLSQTCVVELERRLEESERENRERDEELTHLCHFVTSIQGQFTAVSPNKPTSSS</sequence>
<dbReference type="Proteomes" id="UP000053593">
    <property type="component" value="Unassembled WGS sequence"/>
</dbReference>
<keyword evidence="3" id="KW-1185">Reference proteome</keyword>
<evidence type="ECO:0000313" key="2">
    <source>
        <dbReference type="EMBL" id="KIK53546.1"/>
    </source>
</evidence>
<accession>A0A0D0BFX8</accession>
<gene>
    <name evidence="2" type="ORF">GYMLUDRAFT_250359</name>
</gene>
<protein>
    <submittedName>
        <fullName evidence="2">Uncharacterized protein</fullName>
    </submittedName>
</protein>
<reference evidence="2 3" key="1">
    <citation type="submission" date="2014-04" db="EMBL/GenBank/DDBJ databases">
        <title>Evolutionary Origins and Diversification of the Mycorrhizal Mutualists.</title>
        <authorList>
            <consortium name="DOE Joint Genome Institute"/>
            <consortium name="Mycorrhizal Genomics Consortium"/>
            <person name="Kohler A."/>
            <person name="Kuo A."/>
            <person name="Nagy L.G."/>
            <person name="Floudas D."/>
            <person name="Copeland A."/>
            <person name="Barry K.W."/>
            <person name="Cichocki N."/>
            <person name="Veneault-Fourrey C."/>
            <person name="LaButti K."/>
            <person name="Lindquist E.A."/>
            <person name="Lipzen A."/>
            <person name="Lundell T."/>
            <person name="Morin E."/>
            <person name="Murat C."/>
            <person name="Riley R."/>
            <person name="Ohm R."/>
            <person name="Sun H."/>
            <person name="Tunlid A."/>
            <person name="Henrissat B."/>
            <person name="Grigoriev I.V."/>
            <person name="Hibbett D.S."/>
            <person name="Martin F."/>
        </authorList>
    </citation>
    <scope>NUCLEOTIDE SEQUENCE [LARGE SCALE GENOMIC DNA]</scope>
    <source>
        <strain evidence="2 3">FD-317 M1</strain>
    </source>
</reference>
<dbReference type="EMBL" id="KN834828">
    <property type="protein sequence ID" value="KIK53546.1"/>
    <property type="molecule type" value="Genomic_DNA"/>
</dbReference>
<evidence type="ECO:0000256" key="1">
    <source>
        <dbReference type="SAM" id="MobiDB-lite"/>
    </source>
</evidence>
<feature type="compositionally biased region" description="Basic residues" evidence="1">
    <location>
        <begin position="177"/>
        <end position="187"/>
    </location>
</feature>
<proteinExistence type="predicted"/>